<dbReference type="RefSeq" id="WP_015947155.1">
    <property type="nucleotide sequence ID" value="NC_011768.1"/>
</dbReference>
<feature type="transmembrane region" description="Helical" evidence="7">
    <location>
        <begin position="157"/>
        <end position="179"/>
    </location>
</feature>
<evidence type="ECO:0000256" key="6">
    <source>
        <dbReference type="ARBA" id="ARBA00023136"/>
    </source>
</evidence>
<reference evidence="9 10" key="1">
    <citation type="journal article" date="2012" name="Environ. Microbiol.">
        <title>The genome sequence of Desulfatibacillum alkenivorans AK-01: a blueprint for anaerobic alkane oxidation.</title>
        <authorList>
            <person name="Callaghan A.V."/>
            <person name="Morris B.E."/>
            <person name="Pereira I.A."/>
            <person name="McInerney M.J."/>
            <person name="Austin R.N."/>
            <person name="Groves J.T."/>
            <person name="Kukor J.J."/>
            <person name="Suflita J.M."/>
            <person name="Young L.Y."/>
            <person name="Zylstra G.J."/>
            <person name="Wawrik B."/>
        </authorList>
    </citation>
    <scope>NUCLEOTIDE SEQUENCE [LARGE SCALE GENOMIC DNA]</scope>
    <source>
        <strain evidence="9 10">AK-01</strain>
    </source>
</reference>
<evidence type="ECO:0000313" key="10">
    <source>
        <dbReference type="Proteomes" id="UP000000739"/>
    </source>
</evidence>
<dbReference type="PANTHER" id="PTHR23517:SF13">
    <property type="entry name" value="MAJOR FACILITATOR SUPERFAMILY MFS_1"/>
    <property type="match status" value="1"/>
</dbReference>
<keyword evidence="4 7" id="KW-0812">Transmembrane</keyword>
<gene>
    <name evidence="9" type="ordered locus">Dalk_2388</name>
</gene>
<dbReference type="eggNOG" id="COG2814">
    <property type="taxonomic scope" value="Bacteria"/>
</dbReference>
<dbReference type="Proteomes" id="UP000000739">
    <property type="component" value="Chromosome"/>
</dbReference>
<dbReference type="SUPFAM" id="SSF103473">
    <property type="entry name" value="MFS general substrate transporter"/>
    <property type="match status" value="1"/>
</dbReference>
<evidence type="ECO:0000256" key="5">
    <source>
        <dbReference type="ARBA" id="ARBA00022989"/>
    </source>
</evidence>
<dbReference type="InterPro" id="IPR050171">
    <property type="entry name" value="MFS_Transporters"/>
</dbReference>
<dbReference type="Gene3D" id="1.20.1250.20">
    <property type="entry name" value="MFS general substrate transporter like domains"/>
    <property type="match status" value="1"/>
</dbReference>
<name>B8FAZ5_DESAL</name>
<dbReference type="GO" id="GO:0005886">
    <property type="term" value="C:plasma membrane"/>
    <property type="evidence" value="ECO:0007669"/>
    <property type="project" value="UniProtKB-SubCell"/>
</dbReference>
<dbReference type="PRINTS" id="PR01035">
    <property type="entry name" value="TCRTETA"/>
</dbReference>
<feature type="transmembrane region" description="Helical" evidence="7">
    <location>
        <begin position="71"/>
        <end position="90"/>
    </location>
</feature>
<dbReference type="AlphaFoldDB" id="B8FAZ5"/>
<dbReference type="GO" id="GO:0022857">
    <property type="term" value="F:transmembrane transporter activity"/>
    <property type="evidence" value="ECO:0007669"/>
    <property type="project" value="InterPro"/>
</dbReference>
<dbReference type="InterPro" id="IPR001958">
    <property type="entry name" value="Tet-R_TetA/multi-R_MdtG-like"/>
</dbReference>
<evidence type="ECO:0000256" key="2">
    <source>
        <dbReference type="ARBA" id="ARBA00022448"/>
    </source>
</evidence>
<feature type="transmembrane region" description="Helical" evidence="7">
    <location>
        <begin position="96"/>
        <end position="117"/>
    </location>
</feature>
<keyword evidence="6 7" id="KW-0472">Membrane</keyword>
<keyword evidence="5 7" id="KW-1133">Transmembrane helix</keyword>
<feature type="domain" description="Major facilitator superfamily (MFS) profile" evidence="8">
    <location>
        <begin position="5"/>
        <end position="385"/>
    </location>
</feature>
<feature type="transmembrane region" description="Helical" evidence="7">
    <location>
        <begin position="7"/>
        <end position="27"/>
    </location>
</feature>
<proteinExistence type="predicted"/>
<evidence type="ECO:0000259" key="8">
    <source>
        <dbReference type="PROSITE" id="PS50850"/>
    </source>
</evidence>
<dbReference type="InterPro" id="IPR011701">
    <property type="entry name" value="MFS"/>
</dbReference>
<dbReference type="EMBL" id="CP001322">
    <property type="protein sequence ID" value="ACL04081.1"/>
    <property type="molecule type" value="Genomic_DNA"/>
</dbReference>
<comment type="subcellular location">
    <subcellularLocation>
        <location evidence="1">Cell membrane</location>
        <topology evidence="1">Multi-pass membrane protein</topology>
    </subcellularLocation>
</comment>
<dbReference type="PROSITE" id="PS50850">
    <property type="entry name" value="MFS"/>
    <property type="match status" value="1"/>
</dbReference>
<evidence type="ECO:0000256" key="3">
    <source>
        <dbReference type="ARBA" id="ARBA00022475"/>
    </source>
</evidence>
<feature type="transmembrane region" description="Helical" evidence="7">
    <location>
        <begin position="296"/>
        <end position="320"/>
    </location>
</feature>
<dbReference type="PANTHER" id="PTHR23517">
    <property type="entry name" value="RESISTANCE PROTEIN MDTM, PUTATIVE-RELATED-RELATED"/>
    <property type="match status" value="1"/>
</dbReference>
<feature type="transmembrane region" description="Helical" evidence="7">
    <location>
        <begin position="271"/>
        <end position="290"/>
    </location>
</feature>
<keyword evidence="3" id="KW-1003">Cell membrane</keyword>
<feature type="transmembrane region" description="Helical" evidence="7">
    <location>
        <begin position="200"/>
        <end position="227"/>
    </location>
</feature>
<evidence type="ECO:0000256" key="7">
    <source>
        <dbReference type="SAM" id="Phobius"/>
    </source>
</evidence>
<feature type="transmembrane region" description="Helical" evidence="7">
    <location>
        <begin position="332"/>
        <end position="353"/>
    </location>
</feature>
<sequence length="390" mass="41791">MARKIFITLFFSIFTSVTGVGIVVPLLPVYANNLGASGFMVGMIFGSFSLSRILFLPYFGKRSDMIGRKPFITIGLFAYSLVSIAFMFSHGVTQLVVIRFIQGIASAMILPVCQAYIGEIAPQGREGFFMGLFNISMYSSLSLGPILGGVVNDHFGLQTAFACMGVLSLLAFFMAQHFLPPVKEEPRQERGREPVTYRILAKNAGIMGAVLLRTTYTFCIGAIWGFLPVYADAHFNLSSSAIGFLIMLGVLTSGVLTTPMGWLADRVDKRLLCVIGSVMISVAVYSFTFADGFWHLFASNMAFGIGGGIMAPALTAICVIEGHKERAMGSVMALLTIGHSLGMLAGSVATGVLMDMFSLSAAFTASAVLAILGTVVFIWTAIKDSKQKAG</sequence>
<feature type="transmembrane region" description="Helical" evidence="7">
    <location>
        <begin position="129"/>
        <end position="151"/>
    </location>
</feature>
<dbReference type="InterPro" id="IPR020846">
    <property type="entry name" value="MFS_dom"/>
</dbReference>
<feature type="transmembrane region" description="Helical" evidence="7">
    <location>
        <begin position="39"/>
        <end position="59"/>
    </location>
</feature>
<dbReference type="HOGENOM" id="CLU_001265_10_14_7"/>
<evidence type="ECO:0000256" key="1">
    <source>
        <dbReference type="ARBA" id="ARBA00004651"/>
    </source>
</evidence>
<evidence type="ECO:0000256" key="4">
    <source>
        <dbReference type="ARBA" id="ARBA00022692"/>
    </source>
</evidence>
<evidence type="ECO:0000313" key="9">
    <source>
        <dbReference type="EMBL" id="ACL04081.1"/>
    </source>
</evidence>
<accession>B8FAZ5</accession>
<keyword evidence="2" id="KW-0813">Transport</keyword>
<dbReference type="CDD" id="cd17325">
    <property type="entry name" value="MFS_MdtG_SLC18_like"/>
    <property type="match status" value="1"/>
</dbReference>
<protein>
    <submittedName>
        <fullName evidence="9">Major facilitator superfamily MFS_1</fullName>
    </submittedName>
</protein>
<keyword evidence="10" id="KW-1185">Reference proteome</keyword>
<organism evidence="9 10">
    <name type="scientific">Desulfatibacillum aliphaticivorans</name>
    <dbReference type="NCBI Taxonomy" id="218208"/>
    <lineage>
        <taxon>Bacteria</taxon>
        <taxon>Pseudomonadati</taxon>
        <taxon>Thermodesulfobacteriota</taxon>
        <taxon>Desulfobacteria</taxon>
        <taxon>Desulfobacterales</taxon>
        <taxon>Desulfatibacillaceae</taxon>
        <taxon>Desulfatibacillum</taxon>
    </lineage>
</organism>
<dbReference type="Pfam" id="PF07690">
    <property type="entry name" value="MFS_1"/>
    <property type="match status" value="1"/>
</dbReference>
<dbReference type="KEGG" id="dal:Dalk_2388"/>
<feature type="transmembrane region" description="Helical" evidence="7">
    <location>
        <begin position="239"/>
        <end position="264"/>
    </location>
</feature>
<dbReference type="InterPro" id="IPR036259">
    <property type="entry name" value="MFS_trans_sf"/>
</dbReference>
<feature type="transmembrane region" description="Helical" evidence="7">
    <location>
        <begin position="359"/>
        <end position="382"/>
    </location>
</feature>